<dbReference type="eggNOG" id="COG1051">
    <property type="taxonomic scope" value="Bacteria"/>
</dbReference>
<dbReference type="PANTHER" id="PTHR12992:SF11">
    <property type="entry name" value="MITOCHONDRIAL COENZYME A DIPHOSPHATASE NUDT8"/>
    <property type="match status" value="1"/>
</dbReference>
<dbReference type="AlphaFoldDB" id="E6W188"/>
<name>E6W188_DESIS</name>
<accession>E6W188</accession>
<dbReference type="InterPro" id="IPR000086">
    <property type="entry name" value="NUDIX_hydrolase_dom"/>
</dbReference>
<dbReference type="Pfam" id="PF00293">
    <property type="entry name" value="NUDIX"/>
    <property type="match status" value="1"/>
</dbReference>
<protein>
    <submittedName>
        <fullName evidence="8">NUDIX hydrolase</fullName>
    </submittedName>
</protein>
<feature type="domain" description="Nudix hydrolase" evidence="7">
    <location>
        <begin position="36"/>
        <end position="176"/>
    </location>
</feature>
<dbReference type="HOGENOM" id="CLU_040940_5_1_0"/>
<dbReference type="OrthoDB" id="9802805at2"/>
<evidence type="ECO:0000256" key="6">
    <source>
        <dbReference type="ARBA" id="ARBA00023211"/>
    </source>
</evidence>
<dbReference type="InterPro" id="IPR045121">
    <property type="entry name" value="CoAse"/>
</dbReference>
<proteinExistence type="predicted"/>
<evidence type="ECO:0000256" key="2">
    <source>
        <dbReference type="ARBA" id="ARBA00001946"/>
    </source>
</evidence>
<evidence type="ECO:0000256" key="1">
    <source>
        <dbReference type="ARBA" id="ARBA00001936"/>
    </source>
</evidence>
<dbReference type="KEGG" id="din:Selin_1780"/>
<dbReference type="Proteomes" id="UP000002572">
    <property type="component" value="Chromosome"/>
</dbReference>
<keyword evidence="3" id="KW-0479">Metal-binding</keyword>
<dbReference type="FunCoup" id="E6W188">
    <property type="interactions" value="150"/>
</dbReference>
<dbReference type="InParanoid" id="E6W188"/>
<comment type="cofactor">
    <cofactor evidence="1">
        <name>Mn(2+)</name>
        <dbReference type="ChEBI" id="CHEBI:29035"/>
    </cofactor>
</comment>
<organism evidence="8 9">
    <name type="scientific">Desulfurispirillum indicum (strain ATCC BAA-1389 / DSM 22839 / S5)</name>
    <dbReference type="NCBI Taxonomy" id="653733"/>
    <lineage>
        <taxon>Bacteria</taxon>
        <taxon>Pseudomonadati</taxon>
        <taxon>Chrysiogenota</taxon>
        <taxon>Chrysiogenia</taxon>
        <taxon>Chrysiogenales</taxon>
        <taxon>Chrysiogenaceae</taxon>
        <taxon>Desulfurispirillum</taxon>
    </lineage>
</organism>
<dbReference type="PANTHER" id="PTHR12992">
    <property type="entry name" value="NUDIX HYDROLASE"/>
    <property type="match status" value="1"/>
</dbReference>
<keyword evidence="4 8" id="KW-0378">Hydrolase</keyword>
<reference evidence="8 9" key="1">
    <citation type="submission" date="2010-12" db="EMBL/GenBank/DDBJ databases">
        <title>Complete sequence of Desulfurispirillum indicum S5.</title>
        <authorList>
            <consortium name="US DOE Joint Genome Institute"/>
            <person name="Lucas S."/>
            <person name="Copeland A."/>
            <person name="Lapidus A."/>
            <person name="Cheng J.-F."/>
            <person name="Goodwin L."/>
            <person name="Pitluck S."/>
            <person name="Chertkov O."/>
            <person name="Held B."/>
            <person name="Detter J.C."/>
            <person name="Han C."/>
            <person name="Tapia R."/>
            <person name="Land M."/>
            <person name="Hauser L."/>
            <person name="Kyrpides N."/>
            <person name="Ivanova N."/>
            <person name="Mikhailova N."/>
            <person name="Haggblom M."/>
            <person name="Rauschenbach I."/>
            <person name="Bini E."/>
            <person name="Woyke T."/>
        </authorList>
    </citation>
    <scope>NUCLEOTIDE SEQUENCE [LARGE SCALE GENOMIC DNA]</scope>
    <source>
        <strain evidence="9">ATCC BAA-1389 / DSM 22839 / S5</strain>
    </source>
</reference>
<dbReference type="CDD" id="cd03426">
    <property type="entry name" value="NUDIX_CoAse_Nudt7"/>
    <property type="match status" value="1"/>
</dbReference>
<dbReference type="GO" id="GO:0046872">
    <property type="term" value="F:metal ion binding"/>
    <property type="evidence" value="ECO:0007669"/>
    <property type="project" value="UniProtKB-KW"/>
</dbReference>
<dbReference type="PROSITE" id="PS00893">
    <property type="entry name" value="NUDIX_BOX"/>
    <property type="match status" value="1"/>
</dbReference>
<sequence>MNIPCVSAYSEKPLLSRLQRKIQNRPLRPRFYSPECNVASVILPVLAHGTSSEVLFIRRAADGYHHSRQISFPGGRLEPGEDPLQCALREFEEEMGAAVPQDSVAGLVDIGFAHVSCSRINCYLAVVEEPLTFAPNPREVEYIIRVPLNFFLYLDTVPVEYFEHGSECIISPVFQYRSERIWGATARMMATFLTEVNNTIEEKHV</sequence>
<dbReference type="GO" id="GO:0010945">
    <property type="term" value="F:coenzyme A diphosphatase activity"/>
    <property type="evidence" value="ECO:0007669"/>
    <property type="project" value="InterPro"/>
</dbReference>
<evidence type="ECO:0000256" key="3">
    <source>
        <dbReference type="ARBA" id="ARBA00022723"/>
    </source>
</evidence>
<evidence type="ECO:0000256" key="4">
    <source>
        <dbReference type="ARBA" id="ARBA00022801"/>
    </source>
</evidence>
<comment type="cofactor">
    <cofactor evidence="2">
        <name>Mg(2+)</name>
        <dbReference type="ChEBI" id="CHEBI:18420"/>
    </cofactor>
</comment>
<dbReference type="InterPro" id="IPR020084">
    <property type="entry name" value="NUDIX_hydrolase_CS"/>
</dbReference>
<keyword evidence="6" id="KW-0464">Manganese</keyword>
<keyword evidence="9" id="KW-1185">Reference proteome</keyword>
<dbReference type="STRING" id="653733.Selin_1780"/>
<dbReference type="Gene3D" id="3.90.79.10">
    <property type="entry name" value="Nucleoside Triphosphate Pyrophosphohydrolase"/>
    <property type="match status" value="1"/>
</dbReference>
<dbReference type="InterPro" id="IPR015797">
    <property type="entry name" value="NUDIX_hydrolase-like_dom_sf"/>
</dbReference>
<dbReference type="SUPFAM" id="SSF55811">
    <property type="entry name" value="Nudix"/>
    <property type="match status" value="1"/>
</dbReference>
<evidence type="ECO:0000313" key="8">
    <source>
        <dbReference type="EMBL" id="ADU66508.1"/>
    </source>
</evidence>
<keyword evidence="5" id="KW-0460">Magnesium</keyword>
<evidence type="ECO:0000256" key="5">
    <source>
        <dbReference type="ARBA" id="ARBA00022842"/>
    </source>
</evidence>
<gene>
    <name evidence="8" type="ordered locus">Selin_1780</name>
</gene>
<dbReference type="PROSITE" id="PS51462">
    <property type="entry name" value="NUDIX"/>
    <property type="match status" value="1"/>
</dbReference>
<dbReference type="EMBL" id="CP002432">
    <property type="protein sequence ID" value="ADU66508.1"/>
    <property type="molecule type" value="Genomic_DNA"/>
</dbReference>
<evidence type="ECO:0000259" key="7">
    <source>
        <dbReference type="PROSITE" id="PS51462"/>
    </source>
</evidence>
<evidence type="ECO:0000313" key="9">
    <source>
        <dbReference type="Proteomes" id="UP000002572"/>
    </source>
</evidence>